<proteinExistence type="predicted"/>
<name>A0ABS4GVX9_9BACL</name>
<dbReference type="Proteomes" id="UP001519343">
    <property type="component" value="Unassembled WGS sequence"/>
</dbReference>
<keyword evidence="6 7" id="KW-0472">Membrane</keyword>
<keyword evidence="4 7" id="KW-0812">Transmembrane</keyword>
<evidence type="ECO:0000313" key="10">
    <source>
        <dbReference type="Proteomes" id="UP001519343"/>
    </source>
</evidence>
<feature type="transmembrane region" description="Helical" evidence="7">
    <location>
        <begin position="79"/>
        <end position="98"/>
    </location>
</feature>
<dbReference type="CDD" id="cd17324">
    <property type="entry name" value="MFS_NepI_like"/>
    <property type="match status" value="1"/>
</dbReference>
<feature type="transmembrane region" description="Helical" evidence="7">
    <location>
        <begin position="12"/>
        <end position="32"/>
    </location>
</feature>
<dbReference type="EMBL" id="JAGGKT010000021">
    <property type="protein sequence ID" value="MBP1934429.1"/>
    <property type="molecule type" value="Genomic_DNA"/>
</dbReference>
<feature type="transmembrane region" description="Helical" evidence="7">
    <location>
        <begin position="52"/>
        <end position="72"/>
    </location>
</feature>
<evidence type="ECO:0000313" key="9">
    <source>
        <dbReference type="EMBL" id="MBP1934429.1"/>
    </source>
</evidence>
<keyword evidence="2" id="KW-0813">Transport</keyword>
<feature type="transmembrane region" description="Helical" evidence="7">
    <location>
        <begin position="138"/>
        <end position="160"/>
    </location>
</feature>
<evidence type="ECO:0000256" key="6">
    <source>
        <dbReference type="ARBA" id="ARBA00023136"/>
    </source>
</evidence>
<dbReference type="PANTHER" id="PTHR43124:SF3">
    <property type="entry name" value="CHLORAMPHENICOL EFFLUX PUMP RV0191"/>
    <property type="match status" value="1"/>
</dbReference>
<feature type="domain" description="Major facilitator superfamily (MFS) profile" evidence="8">
    <location>
        <begin position="14"/>
        <end position="392"/>
    </location>
</feature>
<dbReference type="Gene3D" id="1.20.1250.20">
    <property type="entry name" value="MFS general substrate transporter like domains"/>
    <property type="match status" value="1"/>
</dbReference>
<keyword evidence="5 7" id="KW-1133">Transmembrane helix</keyword>
<dbReference type="InterPro" id="IPR020846">
    <property type="entry name" value="MFS_dom"/>
</dbReference>
<dbReference type="InterPro" id="IPR036259">
    <property type="entry name" value="MFS_trans_sf"/>
</dbReference>
<comment type="caution">
    <text evidence="9">The sequence shown here is derived from an EMBL/GenBank/DDBJ whole genome shotgun (WGS) entry which is preliminary data.</text>
</comment>
<feature type="transmembrane region" description="Helical" evidence="7">
    <location>
        <begin position="166"/>
        <end position="188"/>
    </location>
</feature>
<dbReference type="InterPro" id="IPR050189">
    <property type="entry name" value="MFS_Efflux_Transporters"/>
</dbReference>
<evidence type="ECO:0000259" key="8">
    <source>
        <dbReference type="PROSITE" id="PS50850"/>
    </source>
</evidence>
<feature type="transmembrane region" description="Helical" evidence="7">
    <location>
        <begin position="370"/>
        <end position="388"/>
    </location>
</feature>
<evidence type="ECO:0000256" key="1">
    <source>
        <dbReference type="ARBA" id="ARBA00004651"/>
    </source>
</evidence>
<comment type="subcellular location">
    <subcellularLocation>
        <location evidence="1">Cell membrane</location>
        <topology evidence="1">Multi-pass membrane protein</topology>
    </subcellularLocation>
</comment>
<keyword evidence="10" id="KW-1185">Reference proteome</keyword>
<dbReference type="InterPro" id="IPR011701">
    <property type="entry name" value="MFS"/>
</dbReference>
<dbReference type="RefSeq" id="WP_209812420.1">
    <property type="nucleotide sequence ID" value="NZ_JAGGKT010000021.1"/>
</dbReference>
<feature type="transmembrane region" description="Helical" evidence="7">
    <location>
        <begin position="251"/>
        <end position="272"/>
    </location>
</feature>
<accession>A0ABS4GVX9</accession>
<evidence type="ECO:0000256" key="3">
    <source>
        <dbReference type="ARBA" id="ARBA00022475"/>
    </source>
</evidence>
<dbReference type="Pfam" id="PF07690">
    <property type="entry name" value="MFS_1"/>
    <property type="match status" value="1"/>
</dbReference>
<evidence type="ECO:0000256" key="2">
    <source>
        <dbReference type="ARBA" id="ARBA00022448"/>
    </source>
</evidence>
<feature type="transmembrane region" description="Helical" evidence="7">
    <location>
        <begin position="104"/>
        <end position="126"/>
    </location>
</feature>
<sequence>MTELAKKYGGGKGLLLILGICAFFVGLDSMLVSPLIPKISETTNTPMERGGLLITAYALVYGLTAPLFGPISDRVGRRFMIVTGMFVFSIGTFLTGISNDFDTILFFRAVTGLAGAIVMPSVFALVGDTFPAHERGKAMGMVMGAMIGSTVIGVPVGAFITEFVHWQMTFWVVGFLAFLVFLLAFIGLPQTPPQKQRSDSMIKTYFMPFKTAFTNRSVLYALLLTFFWTAGLHGMFSYIGVFYHDVFNLDVGGIGIVLFMAGLTSVFGNLFGGKWSDKIGEKKVIYFASFSAALFVLSFSLLTGYLYLSVFIHLFWSASIGVGQSSLTAFVSQLSPRIRGTVMSLNSSAMYLGMTIASSFASLLLVNFTFFSLGVLCAISVLLVLPIIGRIRQ</sequence>
<evidence type="ECO:0000256" key="4">
    <source>
        <dbReference type="ARBA" id="ARBA00022692"/>
    </source>
</evidence>
<evidence type="ECO:0000256" key="5">
    <source>
        <dbReference type="ARBA" id="ARBA00022989"/>
    </source>
</evidence>
<feature type="transmembrane region" description="Helical" evidence="7">
    <location>
        <begin position="284"/>
        <end position="308"/>
    </location>
</feature>
<dbReference type="PANTHER" id="PTHR43124">
    <property type="entry name" value="PURINE EFFLUX PUMP PBUE"/>
    <property type="match status" value="1"/>
</dbReference>
<gene>
    <name evidence="9" type="ORF">J2Z37_004449</name>
</gene>
<reference evidence="9 10" key="1">
    <citation type="submission" date="2021-03" db="EMBL/GenBank/DDBJ databases">
        <title>Genomic Encyclopedia of Type Strains, Phase IV (KMG-IV): sequencing the most valuable type-strain genomes for metagenomic binning, comparative biology and taxonomic classification.</title>
        <authorList>
            <person name="Goeker M."/>
        </authorList>
    </citation>
    <scope>NUCLEOTIDE SEQUENCE [LARGE SCALE GENOMIC DNA]</scope>
    <source>
        <strain evidence="9 10">DSM 24738</strain>
    </source>
</reference>
<dbReference type="SUPFAM" id="SSF103473">
    <property type="entry name" value="MFS general substrate transporter"/>
    <property type="match status" value="1"/>
</dbReference>
<feature type="transmembrane region" description="Helical" evidence="7">
    <location>
        <begin position="343"/>
        <end position="364"/>
    </location>
</feature>
<organism evidence="9 10">
    <name type="scientific">Ammoniphilus resinae</name>
    <dbReference type="NCBI Taxonomy" id="861532"/>
    <lineage>
        <taxon>Bacteria</taxon>
        <taxon>Bacillati</taxon>
        <taxon>Bacillota</taxon>
        <taxon>Bacilli</taxon>
        <taxon>Bacillales</taxon>
        <taxon>Paenibacillaceae</taxon>
        <taxon>Aneurinibacillus group</taxon>
        <taxon>Ammoniphilus</taxon>
    </lineage>
</organism>
<evidence type="ECO:0000256" key="7">
    <source>
        <dbReference type="SAM" id="Phobius"/>
    </source>
</evidence>
<protein>
    <submittedName>
        <fullName evidence="9">Multidrug resistance protein</fullName>
    </submittedName>
</protein>
<dbReference type="PROSITE" id="PS50850">
    <property type="entry name" value="MFS"/>
    <property type="match status" value="1"/>
</dbReference>
<feature type="transmembrane region" description="Helical" evidence="7">
    <location>
        <begin position="314"/>
        <end position="331"/>
    </location>
</feature>
<keyword evidence="3" id="KW-1003">Cell membrane</keyword>
<feature type="transmembrane region" description="Helical" evidence="7">
    <location>
        <begin position="217"/>
        <end position="239"/>
    </location>
</feature>